<dbReference type="InterPro" id="IPR000719">
    <property type="entry name" value="Prot_kinase_dom"/>
</dbReference>
<dbReference type="InterPro" id="IPR011009">
    <property type="entry name" value="Kinase-like_dom_sf"/>
</dbReference>
<dbReference type="InterPro" id="IPR017441">
    <property type="entry name" value="Protein_kinase_ATP_BS"/>
</dbReference>
<dbReference type="EMBL" id="PKMF04000412">
    <property type="protein sequence ID" value="KAK7833097.1"/>
    <property type="molecule type" value="Genomic_DNA"/>
</dbReference>
<evidence type="ECO:0000256" key="2">
    <source>
        <dbReference type="ARBA" id="ARBA00022840"/>
    </source>
</evidence>
<feature type="domain" description="Protein kinase" evidence="5">
    <location>
        <begin position="4"/>
        <end position="226"/>
    </location>
</feature>
<dbReference type="GO" id="GO:0008017">
    <property type="term" value="F:microtubule binding"/>
    <property type="evidence" value="ECO:0007669"/>
    <property type="project" value="InterPro"/>
</dbReference>
<keyword evidence="7" id="KW-1185">Reference proteome</keyword>
<gene>
    <name evidence="6" type="primary">RUK_1</name>
    <name evidence="6" type="ORF">CFP56_025849</name>
</gene>
<dbReference type="GO" id="GO:0004672">
    <property type="term" value="F:protein kinase activity"/>
    <property type="evidence" value="ECO:0007669"/>
    <property type="project" value="InterPro"/>
</dbReference>
<dbReference type="PANTHER" id="PTHR46562:SF1">
    <property type="entry name" value="SERINE_THREONINE-PROTEIN KINASE ULK4"/>
    <property type="match status" value="1"/>
</dbReference>
<protein>
    <submittedName>
        <fullName evidence="6">Serine/threonine-protein kinase runkel</fullName>
    </submittedName>
</protein>
<dbReference type="FunFam" id="3.30.200.20:FF:000042">
    <property type="entry name" value="Aurora kinase A"/>
    <property type="match status" value="1"/>
</dbReference>
<feature type="region of interest" description="Disordered" evidence="4">
    <location>
        <begin position="290"/>
        <end position="363"/>
    </location>
</feature>
<reference evidence="6 7" key="1">
    <citation type="journal article" date="2018" name="Sci. Data">
        <title>The draft genome sequence of cork oak.</title>
        <authorList>
            <person name="Ramos A.M."/>
            <person name="Usie A."/>
            <person name="Barbosa P."/>
            <person name="Barros P.M."/>
            <person name="Capote T."/>
            <person name="Chaves I."/>
            <person name="Simoes F."/>
            <person name="Abreu I."/>
            <person name="Carrasquinho I."/>
            <person name="Faro C."/>
            <person name="Guimaraes J.B."/>
            <person name="Mendonca D."/>
            <person name="Nobrega F."/>
            <person name="Rodrigues L."/>
            <person name="Saibo N.J.M."/>
            <person name="Varela M.C."/>
            <person name="Egas C."/>
            <person name="Matos J."/>
            <person name="Miguel C.M."/>
            <person name="Oliveira M.M."/>
            <person name="Ricardo C.P."/>
            <person name="Goncalves S."/>
        </authorList>
    </citation>
    <scope>NUCLEOTIDE SEQUENCE [LARGE SCALE GENOMIC DNA]</scope>
    <source>
        <strain evidence="7">cv. HL8</strain>
    </source>
</reference>
<feature type="compositionally biased region" description="Acidic residues" evidence="4">
    <location>
        <begin position="379"/>
        <end position="388"/>
    </location>
</feature>
<dbReference type="InterPro" id="IPR016024">
    <property type="entry name" value="ARM-type_fold"/>
</dbReference>
<evidence type="ECO:0000256" key="3">
    <source>
        <dbReference type="PROSITE-ProRule" id="PRU10141"/>
    </source>
</evidence>
<evidence type="ECO:0000313" key="7">
    <source>
        <dbReference type="Proteomes" id="UP000237347"/>
    </source>
</evidence>
<evidence type="ECO:0000259" key="5">
    <source>
        <dbReference type="PROSITE" id="PS50011"/>
    </source>
</evidence>
<feature type="region of interest" description="Disordered" evidence="4">
    <location>
        <begin position="255"/>
        <end position="274"/>
    </location>
</feature>
<feature type="compositionally biased region" description="Basic and acidic residues" evidence="4">
    <location>
        <begin position="341"/>
        <end position="351"/>
    </location>
</feature>
<dbReference type="Pfam" id="PF00069">
    <property type="entry name" value="Pkinase"/>
    <property type="match status" value="2"/>
</dbReference>
<dbReference type="SUPFAM" id="SSF48371">
    <property type="entry name" value="ARM repeat"/>
    <property type="match status" value="1"/>
</dbReference>
<keyword evidence="6" id="KW-0418">Kinase</keyword>
<feature type="region of interest" description="Disordered" evidence="4">
    <location>
        <begin position="418"/>
        <end position="437"/>
    </location>
</feature>
<accession>A0AAW0K2J8</accession>
<evidence type="ECO:0000256" key="4">
    <source>
        <dbReference type="SAM" id="MobiDB-lite"/>
    </source>
</evidence>
<keyword evidence="6" id="KW-0808">Transferase</keyword>
<dbReference type="InterPro" id="IPR011989">
    <property type="entry name" value="ARM-like"/>
</dbReference>
<dbReference type="InterPro" id="IPR056980">
    <property type="entry name" value="ARM_RUK"/>
</dbReference>
<dbReference type="Gene3D" id="1.25.10.10">
    <property type="entry name" value="Leucine-rich Repeat Variant"/>
    <property type="match status" value="1"/>
</dbReference>
<dbReference type="Gene3D" id="1.10.510.10">
    <property type="entry name" value="Transferase(Phosphotransferase) domain 1"/>
    <property type="match status" value="2"/>
</dbReference>
<dbReference type="SUPFAM" id="SSF56112">
    <property type="entry name" value="Protein kinase-like (PK-like)"/>
    <property type="match status" value="1"/>
</dbReference>
<dbReference type="Proteomes" id="UP000237347">
    <property type="component" value="Unassembled WGS sequence"/>
</dbReference>
<dbReference type="PROSITE" id="PS00107">
    <property type="entry name" value="PROTEIN_KINASE_ATP"/>
    <property type="match status" value="1"/>
</dbReference>
<dbReference type="GO" id="GO:0000914">
    <property type="term" value="P:phragmoplast assembly"/>
    <property type="evidence" value="ECO:0007669"/>
    <property type="project" value="InterPro"/>
</dbReference>
<name>A0AAW0K2J8_QUESU</name>
<feature type="region of interest" description="Disordered" evidence="4">
    <location>
        <begin position="646"/>
        <end position="665"/>
    </location>
</feature>
<keyword evidence="2 3" id="KW-0067">ATP-binding</keyword>
<organism evidence="6 7">
    <name type="scientific">Quercus suber</name>
    <name type="common">Cork oak</name>
    <dbReference type="NCBI Taxonomy" id="58331"/>
    <lineage>
        <taxon>Eukaryota</taxon>
        <taxon>Viridiplantae</taxon>
        <taxon>Streptophyta</taxon>
        <taxon>Embryophyta</taxon>
        <taxon>Tracheophyta</taxon>
        <taxon>Spermatophyta</taxon>
        <taxon>Magnoliopsida</taxon>
        <taxon>eudicotyledons</taxon>
        <taxon>Gunneridae</taxon>
        <taxon>Pentapetalae</taxon>
        <taxon>rosids</taxon>
        <taxon>fabids</taxon>
        <taxon>Fagales</taxon>
        <taxon>Fagaceae</taxon>
        <taxon>Quercus</taxon>
    </lineage>
</organism>
<dbReference type="InterPro" id="IPR056981">
    <property type="entry name" value="HEAT_ULK4_RUNKEL"/>
</dbReference>
<evidence type="ECO:0000313" key="6">
    <source>
        <dbReference type="EMBL" id="KAK7833097.1"/>
    </source>
</evidence>
<dbReference type="GO" id="GO:0005524">
    <property type="term" value="F:ATP binding"/>
    <property type="evidence" value="ECO:0007669"/>
    <property type="project" value="UniProtKB-UniRule"/>
</dbReference>
<comment type="caution">
    <text evidence="6">The sequence shown here is derived from an EMBL/GenBank/DDBJ whole genome shotgun (WGS) entry which is preliminary data.</text>
</comment>
<dbReference type="Pfam" id="PF23606">
    <property type="entry name" value="HEAT_ULK4"/>
    <property type="match status" value="1"/>
</dbReference>
<dbReference type="PROSITE" id="PS50011">
    <property type="entry name" value="PROTEIN_KINASE_DOM"/>
    <property type="match status" value="1"/>
</dbReference>
<keyword evidence="1 3" id="KW-0547">Nucleotide-binding</keyword>
<feature type="region of interest" description="Disordered" evidence="4">
    <location>
        <begin position="379"/>
        <end position="409"/>
    </location>
</feature>
<feature type="binding site" evidence="3">
    <location>
        <position position="33"/>
    </location>
    <ligand>
        <name>ATP</name>
        <dbReference type="ChEBI" id="CHEBI:30616"/>
    </ligand>
</feature>
<dbReference type="Pfam" id="PF24970">
    <property type="entry name" value="ARM_RUK"/>
    <property type="match status" value="1"/>
</dbReference>
<dbReference type="PANTHER" id="PTHR46562">
    <property type="entry name" value="SERINE/THREONINE-KINASE ULK4-LIKE PROTEIN-RELATED"/>
    <property type="match status" value="1"/>
</dbReference>
<feature type="compositionally biased region" description="Basic and acidic residues" evidence="4">
    <location>
        <begin position="424"/>
        <end position="437"/>
    </location>
</feature>
<feature type="region of interest" description="Disordered" evidence="4">
    <location>
        <begin position="1227"/>
        <end position="1249"/>
    </location>
</feature>
<dbReference type="InterPro" id="IPR044591">
    <property type="entry name" value="RUK"/>
</dbReference>
<proteinExistence type="predicted"/>
<sequence>MNHYHIYQAIGRGKFSTVYKGRKKKTIEYFAIKSVDKSQKNKLLQEVRVLHSLDHANVLKFCSWYETSAHLWLVLEYCVGGDLMTLLKEDKKLPEDSIHDLARDLLCDFGLARKLSDISKTPPSLLPQAKRGTPFYMAPELFEDGGVHSYASDFWALGCVLYECYAGRPPFMGGEFTQLVKSILSDPTPPLPGNPSRTFVNLIDSLLVKDPAERIQWPELCGHAFWRTKFTPVPLPPQPAFTNMIEQYAKPCLSERKGDKSLQNKTPPKYREKDVKGALKLDDNSILGLRGYETPVKGTPSGRKTQTKASGTVVEEKHKDRPTATRGVNLLRLSRIAKTNLQRENEKENYRRPLPNGSENDAEVKIENTDMELDFNENTEDEAQDEFDNATCTPEDKMSSQDQQQGKVEDIESNTHQFDMPASDESKPPDQDSSSEHIEVAAIPPSVSPQLKNQRIKDGLGSVLDSDSSKSSNNISQVFWHPSDLSVRPVMPSRKADKLLEVIPSLPFEALQASEYVKMPKDQLDALNNRITAIFSGNTSIGEKQNVIKYLEMLSTNVEAANILTNGPIMLMLVKMLRQSKASALRVQLASLIGLLIRHSTSIEDDLANSGILGSLSDGLRDKQDKVRRFSMAALGELLFYISTQNDHTRDNNPPESPSKDIKSTSGWQVNNSLLSLVSSILRKGEDDMTQLYALRTIENICSQGGHWAARFTSQDVISNVSYIYRAAGKQESMRLTAGSCLVRLVRFNPPSIQSVIDKLSFKELASALGRDDFQITLLRALESVTEESPVILENPVIFIKEILPSLAVLYKGNKDGDARFLCLKILFDVMVIFFNEPFDDEQRSEDLKTISNTHFLPLYPILIEDEDPIPMYAQKLLVMFIEFKYIRISDILHLKTISQCFEFLLGDLCSATVNNVNLCLALASAPEMEPKLLSQLKVVRRIGNLLEFVYAKDMEDFLEPTLGLCRAFLLRSISIRKGFIYTKEPALLSDGSAEASGAVDQQQCIRDIMDFGSNVGVLLELCGSHEANVADIASESVVLLLKAAPREATTGLLTNLPKVSAILESSSRGVSHLIVLRVLHAFGYSCRQYLSQAMILSISIPEISRIEAFVSELKSSGVSALANAALLVALELQRLPRGSSRCPCIPSAPTTCFSIGTYRTLIIMAFMASPLLCLSPQLNSDASTISAIPSFLANSPLSLSSFQEISPDIAPLLPYPGGAVPAPTGSSIATITSSPSPPNPEELGAPGPDSAFLPSGSLPASSAESKILFSYINTVFAGLAAYWCLQPLKM</sequence>
<evidence type="ECO:0000256" key="1">
    <source>
        <dbReference type="ARBA" id="ARBA00022741"/>
    </source>
</evidence>
<feature type="compositionally biased region" description="Basic and acidic residues" evidence="4">
    <location>
        <begin position="647"/>
        <end position="663"/>
    </location>
</feature>
<feature type="compositionally biased region" description="Basic and acidic residues" evidence="4">
    <location>
        <begin position="314"/>
        <end position="323"/>
    </location>
</feature>